<comment type="caution">
    <text evidence="1">The sequence shown here is derived from an EMBL/GenBank/DDBJ whole genome shotgun (WGS) entry which is preliminary data.</text>
</comment>
<dbReference type="NCBIfam" id="NF045477">
    <property type="entry name" value="LPO_1073_dom"/>
    <property type="match status" value="1"/>
</dbReference>
<accession>A0AAX0RYB3</accession>
<protein>
    <submittedName>
        <fullName evidence="1">Uncharacterized protein</fullName>
    </submittedName>
</protein>
<evidence type="ECO:0000313" key="1">
    <source>
        <dbReference type="EMBL" id="PEJ28309.1"/>
    </source>
</evidence>
<dbReference type="InterPro" id="IPR053773">
    <property type="entry name" value="Vpar_1526-like"/>
</dbReference>
<proteinExistence type="predicted"/>
<evidence type="ECO:0000313" key="2">
    <source>
        <dbReference type="Proteomes" id="UP000220106"/>
    </source>
</evidence>
<dbReference type="Proteomes" id="UP000220106">
    <property type="component" value="Unassembled WGS sequence"/>
</dbReference>
<sequence>MFSDNYKQTGGNHSNNYQAENMQIHQYNGISYSDVKQLTLDIFEANFYRLSKEASETALQRVEELMDKFLGKLRNQSPQLLDDMNDPDVQYNLYNVQMAYARSGEEKLGERLLLMLLERIKEKNRNLKQLILNEAIAVLPRLTETQLDILTLIFVYTKVKFKNIVSYETLARKLEENINPFLINDSSANDYDFSDYLYLESLGCVRSKYVPKSFTRNTSYKITKDLTGLYMDRYPLLFSSGVDVLTLEGMLNEFRLNKKEKAKVETLLMFCITTSLNQYNGRVKTPILDNKAVVNELMELGETKELFYNYSLQLDTSIFDEKMAKQKAKELELPEEIINKLYKLSCDSIKVKNAKEILMSIYSNYGLFYERWEKSNVWGLTQLGEVLSHAHYISKIGSEPNLSNWMDGRYG</sequence>
<gene>
    <name evidence="1" type="ORF">CN689_22400</name>
</gene>
<dbReference type="RefSeq" id="WP_098177418.1">
    <property type="nucleotide sequence ID" value="NZ_NUEQ01000090.1"/>
</dbReference>
<dbReference type="AlphaFoldDB" id="A0AAX0RYB3"/>
<name>A0AAX0RYB3_9BACI</name>
<organism evidence="1 2">
    <name type="scientific">Peribacillus butanolivorans</name>
    <dbReference type="NCBI Taxonomy" id="421767"/>
    <lineage>
        <taxon>Bacteria</taxon>
        <taxon>Bacillati</taxon>
        <taxon>Bacillota</taxon>
        <taxon>Bacilli</taxon>
        <taxon>Bacillales</taxon>
        <taxon>Bacillaceae</taxon>
        <taxon>Peribacillus</taxon>
    </lineage>
</organism>
<dbReference type="EMBL" id="NUEQ01000090">
    <property type="protein sequence ID" value="PEJ28309.1"/>
    <property type="molecule type" value="Genomic_DNA"/>
</dbReference>
<reference evidence="1 2" key="1">
    <citation type="submission" date="2017-09" db="EMBL/GenBank/DDBJ databases">
        <title>Large-scale bioinformatics analysis of Bacillus genomes uncovers conserved roles of natural products in bacterial physiology.</title>
        <authorList>
            <consortium name="Agbiome Team Llc"/>
            <person name="Bleich R.M."/>
            <person name="Kirk G.J."/>
            <person name="Santa Maria K.C."/>
            <person name="Allen S.E."/>
            <person name="Farag S."/>
            <person name="Shank E.A."/>
            <person name="Bowers A."/>
        </authorList>
    </citation>
    <scope>NUCLEOTIDE SEQUENCE [LARGE SCALE GENOMIC DNA]</scope>
    <source>
        <strain evidence="1 2">AFS003229</strain>
    </source>
</reference>